<dbReference type="PaxDb" id="67767-A0A0J7K3Z5"/>
<evidence type="ECO:0000313" key="2">
    <source>
        <dbReference type="EMBL" id="KMQ85029.1"/>
    </source>
</evidence>
<dbReference type="OrthoDB" id="7550690at2759"/>
<sequence length="214" mass="24432">MSSFCRHRYDVNDVKNERLPKSQITSVPRDEDEESNEDAETILKPHNIQKSFQKPPTHYIPKKKNKEFTSEVAACVSKSFNDSEENNNFEKVSGSPPLEYGDFFSQDSLLAMKQPESTNNNVESDNESHNMSKVLDPNNMNQISSRQNELTPCRTDIQAIKKAINSIYLLVLDMSEGPRDDTNNFALNLPITTEKELKDIEILLKEDAVARSQY</sequence>
<accession>A0A0J7K3Z5</accession>
<name>A0A0J7K3Z5_LASNI</name>
<feature type="non-terminal residue" evidence="2">
    <location>
        <position position="214"/>
    </location>
</feature>
<proteinExistence type="predicted"/>
<feature type="region of interest" description="Disordered" evidence="1">
    <location>
        <begin position="117"/>
        <end position="139"/>
    </location>
</feature>
<gene>
    <name evidence="2" type="ORF">RF55_16701</name>
</gene>
<feature type="region of interest" description="Disordered" evidence="1">
    <location>
        <begin position="15"/>
        <end position="63"/>
    </location>
</feature>
<dbReference type="AlphaFoldDB" id="A0A0J7K3Z5"/>
<protein>
    <submittedName>
        <fullName evidence="2">Uncharacterized protein</fullName>
    </submittedName>
</protein>
<organism evidence="2 3">
    <name type="scientific">Lasius niger</name>
    <name type="common">Black garden ant</name>
    <dbReference type="NCBI Taxonomy" id="67767"/>
    <lineage>
        <taxon>Eukaryota</taxon>
        <taxon>Metazoa</taxon>
        <taxon>Ecdysozoa</taxon>
        <taxon>Arthropoda</taxon>
        <taxon>Hexapoda</taxon>
        <taxon>Insecta</taxon>
        <taxon>Pterygota</taxon>
        <taxon>Neoptera</taxon>
        <taxon>Endopterygota</taxon>
        <taxon>Hymenoptera</taxon>
        <taxon>Apocrita</taxon>
        <taxon>Aculeata</taxon>
        <taxon>Formicoidea</taxon>
        <taxon>Formicidae</taxon>
        <taxon>Formicinae</taxon>
        <taxon>Lasius</taxon>
        <taxon>Lasius</taxon>
    </lineage>
</organism>
<keyword evidence="3" id="KW-1185">Reference proteome</keyword>
<feature type="compositionally biased region" description="Acidic residues" evidence="1">
    <location>
        <begin position="30"/>
        <end position="40"/>
    </location>
</feature>
<comment type="caution">
    <text evidence="2">The sequence shown here is derived from an EMBL/GenBank/DDBJ whole genome shotgun (WGS) entry which is preliminary data.</text>
</comment>
<dbReference type="EMBL" id="LBMM01014834">
    <property type="protein sequence ID" value="KMQ85029.1"/>
    <property type="molecule type" value="Genomic_DNA"/>
</dbReference>
<dbReference type="Proteomes" id="UP000036403">
    <property type="component" value="Unassembled WGS sequence"/>
</dbReference>
<evidence type="ECO:0000256" key="1">
    <source>
        <dbReference type="SAM" id="MobiDB-lite"/>
    </source>
</evidence>
<reference evidence="2 3" key="1">
    <citation type="submission" date="2015-04" db="EMBL/GenBank/DDBJ databases">
        <title>Lasius niger genome sequencing.</title>
        <authorList>
            <person name="Konorov E.A."/>
            <person name="Nikitin M.A."/>
            <person name="Kirill M.V."/>
            <person name="Chang P."/>
        </authorList>
    </citation>
    <scope>NUCLEOTIDE SEQUENCE [LARGE SCALE GENOMIC DNA]</scope>
    <source>
        <tissue evidence="2">Whole</tissue>
    </source>
</reference>
<evidence type="ECO:0000313" key="3">
    <source>
        <dbReference type="Proteomes" id="UP000036403"/>
    </source>
</evidence>